<protein>
    <submittedName>
        <fullName evidence="2">Uncharacterized protein</fullName>
    </submittedName>
</protein>
<keyword evidence="1" id="KW-1133">Transmembrane helix</keyword>
<evidence type="ECO:0000313" key="2">
    <source>
        <dbReference type="EMBL" id="KAG5631302.1"/>
    </source>
</evidence>
<accession>A0A9J6B3J3</accession>
<feature type="non-terminal residue" evidence="2">
    <location>
        <position position="213"/>
    </location>
</feature>
<feature type="transmembrane region" description="Helical" evidence="1">
    <location>
        <begin position="6"/>
        <end position="24"/>
    </location>
</feature>
<comment type="caution">
    <text evidence="2">The sequence shown here is derived from an EMBL/GenBank/DDBJ whole genome shotgun (WGS) entry which is preliminary data.</text>
</comment>
<dbReference type="Proteomes" id="UP000824120">
    <property type="component" value="Chromosome 1"/>
</dbReference>
<proteinExistence type="predicted"/>
<keyword evidence="3" id="KW-1185">Reference proteome</keyword>
<organism evidence="2 3">
    <name type="scientific">Solanum commersonii</name>
    <name type="common">Commerson's wild potato</name>
    <name type="synonym">Commerson's nightshade</name>
    <dbReference type="NCBI Taxonomy" id="4109"/>
    <lineage>
        <taxon>Eukaryota</taxon>
        <taxon>Viridiplantae</taxon>
        <taxon>Streptophyta</taxon>
        <taxon>Embryophyta</taxon>
        <taxon>Tracheophyta</taxon>
        <taxon>Spermatophyta</taxon>
        <taxon>Magnoliopsida</taxon>
        <taxon>eudicotyledons</taxon>
        <taxon>Gunneridae</taxon>
        <taxon>Pentapetalae</taxon>
        <taxon>asterids</taxon>
        <taxon>lamiids</taxon>
        <taxon>Solanales</taxon>
        <taxon>Solanaceae</taxon>
        <taxon>Solanoideae</taxon>
        <taxon>Solaneae</taxon>
        <taxon>Solanum</taxon>
    </lineage>
</organism>
<dbReference type="EMBL" id="JACXVP010000001">
    <property type="protein sequence ID" value="KAG5631302.1"/>
    <property type="molecule type" value="Genomic_DNA"/>
</dbReference>
<keyword evidence="1" id="KW-0812">Transmembrane</keyword>
<keyword evidence="1" id="KW-0472">Membrane</keyword>
<evidence type="ECO:0000256" key="1">
    <source>
        <dbReference type="SAM" id="Phobius"/>
    </source>
</evidence>
<evidence type="ECO:0000313" key="3">
    <source>
        <dbReference type="Proteomes" id="UP000824120"/>
    </source>
</evidence>
<dbReference type="AlphaFoldDB" id="A0A9J6B3J3"/>
<sequence length="213" mass="24998">MFFGIYYPTISSVLINICAISIQFSKYKKIEKFRVAIEGVHGLVDTFYDTLEILPEINPTCEMCKSSIKIEAKILYEKYRTTGNTQEVGQTSNPQSKARISSYMRDFLGLNSTNLQYQTPFQNASNASFHEPYTSHPQNAPQMPYQDYQYQNPLHDEIHEEFNNYEIWEHRGRDGNGVQRGRVRPRDLGWDQGMRDQEYGNREYRMGYRGDRM</sequence>
<gene>
    <name evidence="2" type="ORF">H5410_003019</name>
</gene>
<reference evidence="2 3" key="1">
    <citation type="submission" date="2020-09" db="EMBL/GenBank/DDBJ databases">
        <title>De no assembly of potato wild relative species, Solanum commersonii.</title>
        <authorList>
            <person name="Cho K."/>
        </authorList>
    </citation>
    <scope>NUCLEOTIDE SEQUENCE [LARGE SCALE GENOMIC DNA]</scope>
    <source>
        <strain evidence="2">LZ3.2</strain>
        <tissue evidence="2">Leaf</tissue>
    </source>
</reference>
<dbReference type="OrthoDB" id="1831235at2759"/>
<name>A0A9J6B3J3_SOLCO</name>